<organism evidence="2 3">
    <name type="scientific">Corynebacterium deserti GIMN1.010</name>
    <dbReference type="NCBI Taxonomy" id="931089"/>
    <lineage>
        <taxon>Bacteria</taxon>
        <taxon>Bacillati</taxon>
        <taxon>Actinomycetota</taxon>
        <taxon>Actinomycetes</taxon>
        <taxon>Mycobacteriales</taxon>
        <taxon>Corynebacteriaceae</taxon>
        <taxon>Corynebacterium</taxon>
    </lineage>
</organism>
<dbReference type="RefSeq" id="WP_231686382.1">
    <property type="nucleotide sequence ID" value="NZ_CP009220.1"/>
</dbReference>
<reference evidence="2 3" key="1">
    <citation type="submission" date="2014-08" db="EMBL/GenBank/DDBJ databases">
        <title>Complete genome sequence of Corynebacterium deserti GIMN1.010 (=DSM 45689), isolated from desert sand in western China.</title>
        <authorList>
            <person name="Ruckert C."/>
            <person name="Albersmeier A."/>
            <person name="Kalinowski J."/>
        </authorList>
    </citation>
    <scope>NUCLEOTIDE SEQUENCE [LARGE SCALE GENOMIC DNA]</scope>
    <source>
        <strain evidence="2 3">GIMN1.010</strain>
    </source>
</reference>
<protein>
    <submittedName>
        <fullName evidence="2">Putative membrane protein</fullName>
    </submittedName>
</protein>
<dbReference type="PATRIC" id="fig|931089.4.peg.1500"/>
<name>A0A0M4CIH4_9CORY</name>
<keyword evidence="1" id="KW-0472">Membrane</keyword>
<accession>A0A0M4CIH4</accession>
<dbReference type="Proteomes" id="UP000068067">
    <property type="component" value="Chromosome"/>
</dbReference>
<sequence>MAQLFFGSSKTLSSLRADWHDLPTELRFPIVISAVVELVAKVSVWVSLTRTDAKDIRGPKSVWFAATAINAIGPAAYWAFGKKK</sequence>
<keyword evidence="3" id="KW-1185">Reference proteome</keyword>
<feature type="transmembrane region" description="Helical" evidence="1">
    <location>
        <begin position="28"/>
        <end position="49"/>
    </location>
</feature>
<gene>
    <name evidence="2" type="ORF">CDES_07425</name>
</gene>
<dbReference type="AlphaFoldDB" id="A0A0M4CIH4"/>
<proteinExistence type="predicted"/>
<feature type="transmembrane region" description="Helical" evidence="1">
    <location>
        <begin position="61"/>
        <end position="80"/>
    </location>
</feature>
<dbReference type="KEGG" id="cdx:CDES_07425"/>
<dbReference type="EMBL" id="CP009220">
    <property type="protein sequence ID" value="ALC05896.1"/>
    <property type="molecule type" value="Genomic_DNA"/>
</dbReference>
<evidence type="ECO:0000313" key="2">
    <source>
        <dbReference type="EMBL" id="ALC05896.1"/>
    </source>
</evidence>
<keyword evidence="1" id="KW-1133">Transmembrane helix</keyword>
<keyword evidence="1" id="KW-0812">Transmembrane</keyword>
<evidence type="ECO:0000313" key="3">
    <source>
        <dbReference type="Proteomes" id="UP000068067"/>
    </source>
</evidence>
<evidence type="ECO:0000256" key="1">
    <source>
        <dbReference type="SAM" id="Phobius"/>
    </source>
</evidence>